<proteinExistence type="predicted"/>
<evidence type="ECO:0000313" key="2">
    <source>
        <dbReference type="EMBL" id="KNZ45923.1"/>
    </source>
</evidence>
<name>A0A0L6UBK5_9BASI</name>
<reference evidence="2 3" key="1">
    <citation type="submission" date="2015-08" db="EMBL/GenBank/DDBJ databases">
        <title>Next Generation Sequencing and Analysis of the Genome of Puccinia sorghi L Schw, the Causal Agent of Maize Common Rust.</title>
        <authorList>
            <person name="Rochi L."/>
            <person name="Burguener G."/>
            <person name="Darino M."/>
            <person name="Turjanski A."/>
            <person name="Kreff E."/>
            <person name="Dieguez M.J."/>
            <person name="Sacco F."/>
        </authorList>
    </citation>
    <scope>NUCLEOTIDE SEQUENCE [LARGE SCALE GENOMIC DNA]</scope>
    <source>
        <strain evidence="2 3">RO10H11247</strain>
    </source>
</reference>
<feature type="compositionally biased region" description="Basic residues" evidence="1">
    <location>
        <begin position="9"/>
        <end position="34"/>
    </location>
</feature>
<evidence type="ECO:0000256" key="1">
    <source>
        <dbReference type="SAM" id="MobiDB-lite"/>
    </source>
</evidence>
<protein>
    <submittedName>
        <fullName evidence="2">Uncharacterized protein</fullName>
    </submittedName>
</protein>
<comment type="caution">
    <text evidence="2">The sequence shown here is derived from an EMBL/GenBank/DDBJ whole genome shotgun (WGS) entry which is preliminary data.</text>
</comment>
<dbReference type="VEuPathDB" id="FungiDB:VP01_769g2"/>
<dbReference type="AlphaFoldDB" id="A0A0L6UBK5"/>
<evidence type="ECO:0000313" key="3">
    <source>
        <dbReference type="Proteomes" id="UP000037035"/>
    </source>
</evidence>
<dbReference type="Proteomes" id="UP000037035">
    <property type="component" value="Unassembled WGS sequence"/>
</dbReference>
<dbReference type="EMBL" id="LAVV01013160">
    <property type="protein sequence ID" value="KNZ45923.1"/>
    <property type="molecule type" value="Genomic_DNA"/>
</dbReference>
<keyword evidence="3" id="KW-1185">Reference proteome</keyword>
<accession>A0A0L6UBK5</accession>
<sequence>MQVQWKQPCTKKQKKKKKKKIKVQKIGRKRKRKKSNEMEKVCYIGKQIEKYIKKILEVHILKKPCSTFKATSSFLWCVLGRPCSASSKVPLEYQINSVIFISKCPPQSLLVHLVIEYPPFADLSPMLTALIYRVGIEMKVTSYLIRILHLKSTGVVAGSLRQQYTSNSASVCGKEYTHSHSETPQHIQCVITDGKSQIWSSKAFPFCCFKMGVHSLFVCDNDCHTGQKKAMCAHCLQFVSGVNSLHEGVNVHTLIKKKSLFSCLKTGDFVTLWGLLTSDNSPKLEKQVWIFSIDNKPYLQTSMALGKQLPLFGQTTPTMFLTSINLGVFPNSIFLQTPTPNKIVRILEVPNFLFPPFFRQNIWLLKEMYKNNQRCVNMLWAKYYYFCITPDQ</sequence>
<gene>
    <name evidence="2" type="ORF">VP01_769g2</name>
</gene>
<feature type="region of interest" description="Disordered" evidence="1">
    <location>
        <begin position="1"/>
        <end position="34"/>
    </location>
</feature>
<organism evidence="2 3">
    <name type="scientific">Puccinia sorghi</name>
    <dbReference type="NCBI Taxonomy" id="27349"/>
    <lineage>
        <taxon>Eukaryota</taxon>
        <taxon>Fungi</taxon>
        <taxon>Dikarya</taxon>
        <taxon>Basidiomycota</taxon>
        <taxon>Pucciniomycotina</taxon>
        <taxon>Pucciniomycetes</taxon>
        <taxon>Pucciniales</taxon>
        <taxon>Pucciniaceae</taxon>
        <taxon>Puccinia</taxon>
    </lineage>
</organism>